<organism evidence="1">
    <name type="scientific">hydrocarbon metagenome</name>
    <dbReference type="NCBI Taxonomy" id="938273"/>
    <lineage>
        <taxon>unclassified sequences</taxon>
        <taxon>metagenomes</taxon>
        <taxon>ecological metagenomes</taxon>
    </lineage>
</organism>
<protein>
    <submittedName>
        <fullName evidence="1">Uncharacterized protein</fullName>
    </submittedName>
</protein>
<accession>A0A0W8FVH5</accession>
<dbReference type="AlphaFoldDB" id="A0A0W8FVH5"/>
<comment type="caution">
    <text evidence="1">The sequence shown here is derived from an EMBL/GenBank/DDBJ whole genome shotgun (WGS) entry which is preliminary data.</text>
</comment>
<proteinExistence type="predicted"/>
<dbReference type="Pfam" id="PF22278">
    <property type="entry name" value="DUF6958"/>
    <property type="match status" value="1"/>
</dbReference>
<gene>
    <name evidence="1" type="ORF">ASZ90_005400</name>
</gene>
<reference evidence="1" key="1">
    <citation type="journal article" date="2015" name="Proc. Natl. Acad. Sci. U.S.A.">
        <title>Networks of energetic and metabolic interactions define dynamics in microbial communities.</title>
        <authorList>
            <person name="Embree M."/>
            <person name="Liu J.K."/>
            <person name="Al-Bassam M.M."/>
            <person name="Zengler K."/>
        </authorList>
    </citation>
    <scope>NUCLEOTIDE SEQUENCE</scope>
</reference>
<dbReference type="EMBL" id="LNQE01000818">
    <property type="protein sequence ID" value="KUG24786.1"/>
    <property type="molecule type" value="Genomic_DNA"/>
</dbReference>
<name>A0A0W8FVH5_9ZZZZ</name>
<dbReference type="InterPro" id="IPR054233">
    <property type="entry name" value="DUF6958"/>
</dbReference>
<evidence type="ECO:0000313" key="1">
    <source>
        <dbReference type="EMBL" id="KUG24786.1"/>
    </source>
</evidence>
<sequence>MSETKIMTLHPSGKQGVNILSRRYEVIKSFILSKLKEHSEISFDKLTDLAVEELSESFDGKVVWYMVTVKLDLEARKLIERVPKTSPHKLRLIKEL</sequence>